<gene>
    <name evidence="1" type="ORF">MLD38_007379</name>
</gene>
<sequence length="174" mass="19589">MAEIQFADYIFPAFDRIVNEAAKFRYQSGNQFNCGGILSSPIRGRQEMVPLVPCLFGLLRKSSGLTIQAPYGAVGHGGHYHSVTRSIFLSRPWHQSGHPKRIFGKEYHAIDLKTLLPWEKESVEASVKKTGRLPLEAPVARICGLDTPFSLVFEPFYMLTKNKMLDAIRSTVNY</sequence>
<protein>
    <submittedName>
        <fullName evidence="1">Uncharacterized protein</fullName>
    </submittedName>
</protein>
<proteinExistence type="predicted"/>
<name>A0ACB9RSV4_9MYRT</name>
<dbReference type="Proteomes" id="UP001057402">
    <property type="component" value="Chromosome 3"/>
</dbReference>
<accession>A0ACB9RSV4</accession>
<reference evidence="2" key="1">
    <citation type="journal article" date="2023" name="Front. Plant Sci.">
        <title>Chromosomal-level genome assembly of Melastoma candidum provides insights into trichome evolution.</title>
        <authorList>
            <person name="Zhong Y."/>
            <person name="Wu W."/>
            <person name="Sun C."/>
            <person name="Zou P."/>
            <person name="Liu Y."/>
            <person name="Dai S."/>
            <person name="Zhou R."/>
        </authorList>
    </citation>
    <scope>NUCLEOTIDE SEQUENCE [LARGE SCALE GENOMIC DNA]</scope>
</reference>
<keyword evidence="2" id="KW-1185">Reference proteome</keyword>
<organism evidence="1 2">
    <name type="scientific">Melastoma candidum</name>
    <dbReference type="NCBI Taxonomy" id="119954"/>
    <lineage>
        <taxon>Eukaryota</taxon>
        <taxon>Viridiplantae</taxon>
        <taxon>Streptophyta</taxon>
        <taxon>Embryophyta</taxon>
        <taxon>Tracheophyta</taxon>
        <taxon>Spermatophyta</taxon>
        <taxon>Magnoliopsida</taxon>
        <taxon>eudicotyledons</taxon>
        <taxon>Gunneridae</taxon>
        <taxon>Pentapetalae</taxon>
        <taxon>rosids</taxon>
        <taxon>malvids</taxon>
        <taxon>Myrtales</taxon>
        <taxon>Melastomataceae</taxon>
        <taxon>Melastomatoideae</taxon>
        <taxon>Melastomateae</taxon>
        <taxon>Melastoma</taxon>
    </lineage>
</organism>
<comment type="caution">
    <text evidence="1">The sequence shown here is derived from an EMBL/GenBank/DDBJ whole genome shotgun (WGS) entry which is preliminary data.</text>
</comment>
<evidence type="ECO:0000313" key="1">
    <source>
        <dbReference type="EMBL" id="KAI4381296.1"/>
    </source>
</evidence>
<evidence type="ECO:0000313" key="2">
    <source>
        <dbReference type="Proteomes" id="UP001057402"/>
    </source>
</evidence>
<dbReference type="EMBL" id="CM042882">
    <property type="protein sequence ID" value="KAI4381296.1"/>
    <property type="molecule type" value="Genomic_DNA"/>
</dbReference>